<dbReference type="EMBL" id="CAADFC020000004">
    <property type="protein sequence ID" value="VIO65221.1"/>
    <property type="molecule type" value="Genomic_DNA"/>
</dbReference>
<sequence>MTLERPTSDSQEASTLHAHIGSPIHYLEIGGIIILNRANYRFYLVTHPKDWSNCIFHDHLPFRESDA</sequence>
<organism evidence="1 2">
    <name type="scientific">Bradyrhizobium ivorense</name>
    <dbReference type="NCBI Taxonomy" id="2511166"/>
    <lineage>
        <taxon>Bacteria</taxon>
        <taxon>Pseudomonadati</taxon>
        <taxon>Pseudomonadota</taxon>
        <taxon>Alphaproteobacteria</taxon>
        <taxon>Hyphomicrobiales</taxon>
        <taxon>Nitrobacteraceae</taxon>
        <taxon>Bradyrhizobium</taxon>
    </lineage>
</organism>
<evidence type="ECO:0000313" key="1">
    <source>
        <dbReference type="EMBL" id="VIO65221.1"/>
    </source>
</evidence>
<name>A0A508STZ8_9BRAD</name>
<protein>
    <submittedName>
        <fullName evidence="1">Uncharacterized protein</fullName>
    </submittedName>
</protein>
<evidence type="ECO:0000313" key="2">
    <source>
        <dbReference type="Proteomes" id="UP000328092"/>
    </source>
</evidence>
<gene>
    <name evidence="1" type="ORF">CI1B_03180</name>
</gene>
<keyword evidence="2" id="KW-1185">Reference proteome</keyword>
<accession>A0A508STZ8</accession>
<proteinExistence type="predicted"/>
<dbReference type="Proteomes" id="UP000328092">
    <property type="component" value="Unassembled WGS sequence"/>
</dbReference>
<reference evidence="1" key="1">
    <citation type="submission" date="2019-02" db="EMBL/GenBank/DDBJ databases">
        <authorList>
            <person name="Pothier F.J."/>
        </authorList>
    </citation>
    <scope>NUCLEOTIDE SEQUENCE</scope>
    <source>
        <strain evidence="1">CI-1B</strain>
    </source>
</reference>
<dbReference type="AlphaFoldDB" id="A0A508STZ8"/>
<comment type="caution">
    <text evidence="1">The sequence shown here is derived from an EMBL/GenBank/DDBJ whole genome shotgun (WGS) entry which is preliminary data.</text>
</comment>